<feature type="compositionally biased region" description="Low complexity" evidence="10">
    <location>
        <begin position="1"/>
        <end position="16"/>
    </location>
</feature>
<dbReference type="GO" id="GO:0033615">
    <property type="term" value="P:mitochondrial proton-transporting ATP synthase complex assembly"/>
    <property type="evidence" value="ECO:0007669"/>
    <property type="project" value="TreeGrafter"/>
</dbReference>
<dbReference type="InterPro" id="IPR019165">
    <property type="entry name" value="Peptidase_M76_ATP23"/>
</dbReference>
<keyword evidence="9" id="KW-0496">Mitochondrion</keyword>
<keyword evidence="9" id="KW-0999">Mitochondrion inner membrane</keyword>
<keyword evidence="5 9" id="KW-0479">Metal-binding</keyword>
<proteinExistence type="inferred from homology"/>
<dbReference type="EMBL" id="AZGZ01000001">
    <property type="protein sequence ID" value="KZZ97968.1"/>
    <property type="molecule type" value="Genomic_DNA"/>
</dbReference>
<dbReference type="EC" id="3.4.24.-" evidence="9"/>
<comment type="caution">
    <text evidence="11">The sequence shown here is derived from an EMBL/GenBank/DDBJ whole genome shotgun (WGS) entry which is preliminary data.</text>
</comment>
<evidence type="ECO:0000256" key="2">
    <source>
        <dbReference type="ARBA" id="ARBA00009915"/>
    </source>
</evidence>
<accession>A0A168DPH9</accession>
<evidence type="ECO:0000256" key="5">
    <source>
        <dbReference type="ARBA" id="ARBA00022723"/>
    </source>
</evidence>
<evidence type="ECO:0000256" key="10">
    <source>
        <dbReference type="SAM" id="MobiDB-lite"/>
    </source>
</evidence>
<organism evidence="11 12">
    <name type="scientific">Ascosphaera apis ARSEF 7405</name>
    <dbReference type="NCBI Taxonomy" id="392613"/>
    <lineage>
        <taxon>Eukaryota</taxon>
        <taxon>Fungi</taxon>
        <taxon>Dikarya</taxon>
        <taxon>Ascomycota</taxon>
        <taxon>Pezizomycotina</taxon>
        <taxon>Eurotiomycetes</taxon>
        <taxon>Eurotiomycetidae</taxon>
        <taxon>Onygenales</taxon>
        <taxon>Ascosphaeraceae</taxon>
        <taxon>Ascosphaera</taxon>
    </lineage>
</organism>
<evidence type="ECO:0000256" key="3">
    <source>
        <dbReference type="ARBA" id="ARBA00014615"/>
    </source>
</evidence>
<dbReference type="Pfam" id="PF09768">
    <property type="entry name" value="Peptidase_M76"/>
    <property type="match status" value="1"/>
</dbReference>
<keyword evidence="7 9" id="KW-0482">Metalloprotease</keyword>
<evidence type="ECO:0000313" key="11">
    <source>
        <dbReference type="EMBL" id="KZZ97968.1"/>
    </source>
</evidence>
<dbReference type="VEuPathDB" id="FungiDB:AAP_00229"/>
<dbReference type="GO" id="GO:0004222">
    <property type="term" value="F:metalloendopeptidase activity"/>
    <property type="evidence" value="ECO:0007669"/>
    <property type="project" value="InterPro"/>
</dbReference>
<dbReference type="PANTHER" id="PTHR21711">
    <property type="entry name" value="MITOCHONDRIAL INNER MEMBRANE PROTEASE"/>
    <property type="match status" value="1"/>
</dbReference>
<comment type="function">
    <text evidence="8">Has a dual role in the assembly of mitochondrial ATPase. Acts as a protease that removes N-terminal residues of mitochondrial ATPase CF(0) subunit 6 at the intermembrane space side. Also involved in the correct assembly of the membrane-embedded ATPase CF(0) particle, probably mediating association of subunit 6 with the subunit 9 ring.</text>
</comment>
<dbReference type="AlphaFoldDB" id="A0A168DPH9"/>
<keyword evidence="4 9" id="KW-0645">Protease</keyword>
<gene>
    <name evidence="11" type="ORF">AAP_00229</name>
</gene>
<dbReference type="GO" id="GO:0005743">
    <property type="term" value="C:mitochondrial inner membrane"/>
    <property type="evidence" value="ECO:0007669"/>
    <property type="project" value="UniProtKB-SubCell"/>
</dbReference>
<comment type="subcellular location">
    <subcellularLocation>
        <location evidence="1 9">Mitochondrion inner membrane</location>
        <topology evidence="1 9">Peripheral membrane protein</topology>
        <orientation evidence="1 9">Intermembrane side</orientation>
    </subcellularLocation>
</comment>
<reference evidence="11 12" key="1">
    <citation type="journal article" date="2016" name="Genome Biol. Evol.">
        <title>Divergent and convergent evolution of fungal pathogenicity.</title>
        <authorList>
            <person name="Shang Y."/>
            <person name="Xiao G."/>
            <person name="Zheng P."/>
            <person name="Cen K."/>
            <person name="Zhan S."/>
            <person name="Wang C."/>
        </authorList>
    </citation>
    <scope>NUCLEOTIDE SEQUENCE [LARGE SCALE GENOMIC DNA]</scope>
    <source>
        <strain evidence="11 12">ARSEF 7405</strain>
    </source>
</reference>
<keyword evidence="6 9" id="KW-0378">Hydrolase</keyword>
<evidence type="ECO:0000256" key="9">
    <source>
        <dbReference type="RuleBase" id="RU364057"/>
    </source>
</evidence>
<evidence type="ECO:0000256" key="7">
    <source>
        <dbReference type="ARBA" id="ARBA00023049"/>
    </source>
</evidence>
<feature type="compositionally biased region" description="Polar residues" evidence="10">
    <location>
        <begin position="17"/>
        <end position="26"/>
    </location>
</feature>
<evidence type="ECO:0000313" key="12">
    <source>
        <dbReference type="Proteomes" id="UP000242877"/>
    </source>
</evidence>
<dbReference type="OrthoDB" id="285308at2759"/>
<evidence type="ECO:0000256" key="4">
    <source>
        <dbReference type="ARBA" id="ARBA00022670"/>
    </source>
</evidence>
<name>A0A168DPH9_9EURO</name>
<dbReference type="Proteomes" id="UP000242877">
    <property type="component" value="Unassembled WGS sequence"/>
</dbReference>
<comment type="similarity">
    <text evidence="2 9">Belongs to the peptidase M76 family.</text>
</comment>
<protein>
    <recommendedName>
        <fullName evidence="3 9">Mitochondrial inner membrane protease ATP23</fullName>
        <ecNumber evidence="9">3.4.24.-</ecNumber>
    </recommendedName>
</protein>
<evidence type="ECO:0000256" key="6">
    <source>
        <dbReference type="ARBA" id="ARBA00022801"/>
    </source>
</evidence>
<evidence type="ECO:0000256" key="1">
    <source>
        <dbReference type="ARBA" id="ARBA00004137"/>
    </source>
</evidence>
<dbReference type="GO" id="GO:0046872">
    <property type="term" value="F:metal ion binding"/>
    <property type="evidence" value="ECO:0007669"/>
    <property type="project" value="UniProtKB-KW"/>
</dbReference>
<evidence type="ECO:0000256" key="8">
    <source>
        <dbReference type="ARBA" id="ARBA00025322"/>
    </source>
</evidence>
<feature type="region of interest" description="Disordered" evidence="10">
    <location>
        <begin position="1"/>
        <end position="32"/>
    </location>
</feature>
<dbReference type="PANTHER" id="PTHR21711:SF0">
    <property type="entry name" value="MITOCHONDRIAL INNER MEMBRANE PROTEASE ATP23 HOMOLOG"/>
    <property type="match status" value="1"/>
</dbReference>
<keyword evidence="12" id="KW-1185">Reference proteome</keyword>
<dbReference type="GO" id="GO:0034982">
    <property type="term" value="P:mitochondrial protein processing"/>
    <property type="evidence" value="ECO:0007669"/>
    <property type="project" value="TreeGrafter"/>
</dbReference>
<keyword evidence="9" id="KW-0472">Membrane</keyword>
<sequence length="192" mass="21912">MTGSESQSQSQSQSQSAANDAGTNAQDAGKKSGYVPGDDAWTICKNLYTYLKGDMSLEDQKRFRFDSEKRNEAADCKRCEESRDYLLQYSPIIRFLQDNIRQLGGNVTSENIFCRRCDEDTKIGGGFDPNYGIVICANQQRVRNHVEDTMAHEMVHLYDYLRFKVDWSGQNLRHAACAEVSANECFRYLIFI</sequence>